<comment type="caution">
    <text evidence="1">The sequence shown here is derived from an EMBL/GenBank/DDBJ whole genome shotgun (WGS) entry which is preliminary data.</text>
</comment>
<accession>A0AAD7ZS93</accession>
<feature type="non-terminal residue" evidence="1">
    <location>
        <position position="59"/>
    </location>
</feature>
<evidence type="ECO:0000313" key="1">
    <source>
        <dbReference type="EMBL" id="KAJ9585954.1"/>
    </source>
</evidence>
<dbReference type="AlphaFoldDB" id="A0AAD7ZS93"/>
<name>A0AAD7ZS93_DIPPU</name>
<dbReference type="EMBL" id="JASPKZ010007231">
    <property type="protein sequence ID" value="KAJ9585954.1"/>
    <property type="molecule type" value="Genomic_DNA"/>
</dbReference>
<feature type="non-terminal residue" evidence="1">
    <location>
        <position position="1"/>
    </location>
</feature>
<evidence type="ECO:0000313" key="2">
    <source>
        <dbReference type="Proteomes" id="UP001233999"/>
    </source>
</evidence>
<organism evidence="1 2">
    <name type="scientific">Diploptera punctata</name>
    <name type="common">Pacific beetle cockroach</name>
    <dbReference type="NCBI Taxonomy" id="6984"/>
    <lineage>
        <taxon>Eukaryota</taxon>
        <taxon>Metazoa</taxon>
        <taxon>Ecdysozoa</taxon>
        <taxon>Arthropoda</taxon>
        <taxon>Hexapoda</taxon>
        <taxon>Insecta</taxon>
        <taxon>Pterygota</taxon>
        <taxon>Neoptera</taxon>
        <taxon>Polyneoptera</taxon>
        <taxon>Dictyoptera</taxon>
        <taxon>Blattodea</taxon>
        <taxon>Blaberoidea</taxon>
        <taxon>Blaberidae</taxon>
        <taxon>Diplopterinae</taxon>
        <taxon>Diploptera</taxon>
    </lineage>
</organism>
<dbReference type="Proteomes" id="UP001233999">
    <property type="component" value="Unassembled WGS sequence"/>
</dbReference>
<sequence length="59" mass="6855">FKYHTNGVMSGNPPSNVCNHNKCFKLNYTGNFYNSISLFYNKCNLHITEVPRLLFDNSH</sequence>
<reference evidence="1" key="2">
    <citation type="submission" date="2023-05" db="EMBL/GenBank/DDBJ databases">
        <authorList>
            <person name="Fouks B."/>
        </authorList>
    </citation>
    <scope>NUCLEOTIDE SEQUENCE</scope>
    <source>
        <strain evidence="1">Stay&amp;Tobe</strain>
        <tissue evidence="1">Testes</tissue>
    </source>
</reference>
<gene>
    <name evidence="1" type="ORF">L9F63_020411</name>
</gene>
<proteinExistence type="predicted"/>
<keyword evidence="2" id="KW-1185">Reference proteome</keyword>
<protein>
    <submittedName>
        <fullName evidence="1">Uncharacterized protein</fullName>
    </submittedName>
</protein>
<reference evidence="1" key="1">
    <citation type="journal article" date="2023" name="IScience">
        <title>Live-bearing cockroach genome reveals convergent evolutionary mechanisms linked to viviparity in insects and beyond.</title>
        <authorList>
            <person name="Fouks B."/>
            <person name="Harrison M.C."/>
            <person name="Mikhailova A.A."/>
            <person name="Marchal E."/>
            <person name="English S."/>
            <person name="Carruthers M."/>
            <person name="Jennings E.C."/>
            <person name="Chiamaka E.L."/>
            <person name="Frigard R.A."/>
            <person name="Pippel M."/>
            <person name="Attardo G.M."/>
            <person name="Benoit J.B."/>
            <person name="Bornberg-Bauer E."/>
            <person name="Tobe S.S."/>
        </authorList>
    </citation>
    <scope>NUCLEOTIDE SEQUENCE</scope>
    <source>
        <strain evidence="1">Stay&amp;Tobe</strain>
    </source>
</reference>